<dbReference type="PANTHER" id="PTHR33116">
    <property type="entry name" value="REVERSE TRANSCRIPTASE ZINC-BINDING DOMAIN-CONTAINING PROTEIN-RELATED-RELATED"/>
    <property type="match status" value="1"/>
</dbReference>
<dbReference type="Gramene" id="BGIOSGA007990-TA">
    <property type="protein sequence ID" value="BGIOSGA007990-PA"/>
    <property type="gene ID" value="BGIOSGA007990"/>
</dbReference>
<dbReference type="Proteomes" id="UP000007015">
    <property type="component" value="Chromosome 2"/>
</dbReference>
<dbReference type="HOGENOM" id="CLU_000680_15_0_1"/>
<dbReference type="OMA" id="EQFICEE"/>
<dbReference type="SUPFAM" id="SSF56672">
    <property type="entry name" value="DNA/RNA polymerases"/>
    <property type="match status" value="1"/>
</dbReference>
<evidence type="ECO:0000259" key="1">
    <source>
        <dbReference type="PROSITE" id="PS50878"/>
    </source>
</evidence>
<dbReference type="PROSITE" id="PS50878">
    <property type="entry name" value="RT_POL"/>
    <property type="match status" value="1"/>
</dbReference>
<feature type="domain" description="Reverse transcriptase" evidence="1">
    <location>
        <begin position="1"/>
        <end position="162"/>
    </location>
</feature>
<sequence>MVKLGFAHYWVKWIMACITSVRYAVKLNGTLLNTFAPSRGLRQGDPLSPFLFLFVADGLSLLLEEKVDQGAMNPIQICRRAPAVSHLLFADDTLLFFKAANDQAVVMKEVLETYASCTGQLINPCKCSIMFGQSSPTAVQNQIKQTLQISNSFEDKYLGFPMPEGRMTKGKFQSLQERLWKRIMLWGEKLLSTGGKEILIKAVLQAMPVYVMGLFKLPESVYEELTKLVRNFWWGAEKGKRRTHWKSWDCLIARKLKGGMGFRDFRLFNQALLARQAWRLLDRPDSLCARILKAKYYPNGSLIDTSFGGNASPGWRAIEYGLELLKKGIIWRIGNGKSVRLWRDPWIPRSFSRRPISAKRNCRLRWVSDLIDQSESWDTDKISQHFLPMDAEAILNIRLSSRLEDDFIAWHPDRLGRFSVRSAYHLAIALAQVDEGSSSSGNGNSRAWNALWKCNAPQKVKIFAWRAITNSLPTLENKKKRKLEVSDICTICGVESEYVVHALFRCPHARQFWEAMTVDMKLNPLSNIRNGDPKVILDLLEQSQPEEQFICEEANE</sequence>
<evidence type="ECO:0000313" key="3">
    <source>
        <dbReference type="Proteomes" id="UP000007015"/>
    </source>
</evidence>
<name>B8AFP4_ORYSI</name>
<dbReference type="Pfam" id="PF00078">
    <property type="entry name" value="RVT_1"/>
    <property type="match status" value="1"/>
</dbReference>
<dbReference type="InterPro" id="IPR026960">
    <property type="entry name" value="RVT-Znf"/>
</dbReference>
<protein>
    <recommendedName>
        <fullName evidence="1">Reverse transcriptase domain-containing protein</fullName>
    </recommendedName>
</protein>
<dbReference type="InterPro" id="IPR043502">
    <property type="entry name" value="DNA/RNA_pol_sf"/>
</dbReference>
<dbReference type="InterPro" id="IPR000477">
    <property type="entry name" value="RT_dom"/>
</dbReference>
<accession>B8AFP4</accession>
<dbReference type="STRING" id="39946.B8AFP4"/>
<gene>
    <name evidence="2" type="ORF">OsI_06800</name>
</gene>
<dbReference type="PANTHER" id="PTHR33116:SF86">
    <property type="entry name" value="REVERSE TRANSCRIPTASE DOMAIN-CONTAINING PROTEIN"/>
    <property type="match status" value="1"/>
</dbReference>
<organism evidence="2 3">
    <name type="scientific">Oryza sativa subsp. indica</name>
    <name type="common">Rice</name>
    <dbReference type="NCBI Taxonomy" id="39946"/>
    <lineage>
        <taxon>Eukaryota</taxon>
        <taxon>Viridiplantae</taxon>
        <taxon>Streptophyta</taxon>
        <taxon>Embryophyta</taxon>
        <taxon>Tracheophyta</taxon>
        <taxon>Spermatophyta</taxon>
        <taxon>Magnoliopsida</taxon>
        <taxon>Liliopsida</taxon>
        <taxon>Poales</taxon>
        <taxon>Poaceae</taxon>
        <taxon>BOP clade</taxon>
        <taxon>Oryzoideae</taxon>
        <taxon>Oryzeae</taxon>
        <taxon>Oryzinae</taxon>
        <taxon>Oryza</taxon>
        <taxon>Oryza sativa</taxon>
    </lineage>
</organism>
<proteinExistence type="predicted"/>
<dbReference type="EMBL" id="CM000127">
    <property type="protein sequence ID" value="EEC72938.1"/>
    <property type="molecule type" value="Genomic_DNA"/>
</dbReference>
<reference evidence="2 3" key="1">
    <citation type="journal article" date="2005" name="PLoS Biol.">
        <title>The genomes of Oryza sativa: a history of duplications.</title>
        <authorList>
            <person name="Yu J."/>
            <person name="Wang J."/>
            <person name="Lin W."/>
            <person name="Li S."/>
            <person name="Li H."/>
            <person name="Zhou J."/>
            <person name="Ni P."/>
            <person name="Dong W."/>
            <person name="Hu S."/>
            <person name="Zeng C."/>
            <person name="Zhang J."/>
            <person name="Zhang Y."/>
            <person name="Li R."/>
            <person name="Xu Z."/>
            <person name="Li S."/>
            <person name="Li X."/>
            <person name="Zheng H."/>
            <person name="Cong L."/>
            <person name="Lin L."/>
            <person name="Yin J."/>
            <person name="Geng J."/>
            <person name="Li G."/>
            <person name="Shi J."/>
            <person name="Liu J."/>
            <person name="Lv H."/>
            <person name="Li J."/>
            <person name="Wang J."/>
            <person name="Deng Y."/>
            <person name="Ran L."/>
            <person name="Shi X."/>
            <person name="Wang X."/>
            <person name="Wu Q."/>
            <person name="Li C."/>
            <person name="Ren X."/>
            <person name="Wang J."/>
            <person name="Wang X."/>
            <person name="Li D."/>
            <person name="Liu D."/>
            <person name="Zhang X."/>
            <person name="Ji Z."/>
            <person name="Zhao W."/>
            <person name="Sun Y."/>
            <person name="Zhang Z."/>
            <person name="Bao J."/>
            <person name="Han Y."/>
            <person name="Dong L."/>
            <person name="Ji J."/>
            <person name="Chen P."/>
            <person name="Wu S."/>
            <person name="Liu J."/>
            <person name="Xiao Y."/>
            <person name="Bu D."/>
            <person name="Tan J."/>
            <person name="Yang L."/>
            <person name="Ye C."/>
            <person name="Zhang J."/>
            <person name="Xu J."/>
            <person name="Zhou Y."/>
            <person name="Yu Y."/>
            <person name="Zhang B."/>
            <person name="Zhuang S."/>
            <person name="Wei H."/>
            <person name="Liu B."/>
            <person name="Lei M."/>
            <person name="Yu H."/>
            <person name="Li Y."/>
            <person name="Xu H."/>
            <person name="Wei S."/>
            <person name="He X."/>
            <person name="Fang L."/>
            <person name="Zhang Z."/>
            <person name="Zhang Y."/>
            <person name="Huang X."/>
            <person name="Su Z."/>
            <person name="Tong W."/>
            <person name="Li J."/>
            <person name="Tong Z."/>
            <person name="Li S."/>
            <person name="Ye J."/>
            <person name="Wang L."/>
            <person name="Fang L."/>
            <person name="Lei T."/>
            <person name="Chen C."/>
            <person name="Chen H."/>
            <person name="Xu Z."/>
            <person name="Li H."/>
            <person name="Huang H."/>
            <person name="Zhang F."/>
            <person name="Xu H."/>
            <person name="Li N."/>
            <person name="Zhao C."/>
            <person name="Li S."/>
            <person name="Dong L."/>
            <person name="Huang Y."/>
            <person name="Li L."/>
            <person name="Xi Y."/>
            <person name="Qi Q."/>
            <person name="Li W."/>
            <person name="Zhang B."/>
            <person name="Hu W."/>
            <person name="Zhang Y."/>
            <person name="Tian X."/>
            <person name="Jiao Y."/>
            <person name="Liang X."/>
            <person name="Jin J."/>
            <person name="Gao L."/>
            <person name="Zheng W."/>
            <person name="Hao B."/>
            <person name="Liu S."/>
            <person name="Wang W."/>
            <person name="Yuan L."/>
            <person name="Cao M."/>
            <person name="McDermott J."/>
            <person name="Samudrala R."/>
            <person name="Wang J."/>
            <person name="Wong G.K."/>
            <person name="Yang H."/>
        </authorList>
    </citation>
    <scope>NUCLEOTIDE SEQUENCE [LARGE SCALE GENOMIC DNA]</scope>
    <source>
        <strain evidence="3">cv. 93-11</strain>
    </source>
</reference>
<dbReference type="AlphaFoldDB" id="B8AFP4"/>
<keyword evidence="3" id="KW-1185">Reference proteome</keyword>
<dbReference type="Pfam" id="PF13966">
    <property type="entry name" value="zf-RVT"/>
    <property type="match status" value="1"/>
</dbReference>
<evidence type="ECO:0000313" key="2">
    <source>
        <dbReference type="EMBL" id="EEC72938.1"/>
    </source>
</evidence>